<dbReference type="GO" id="GO:0004222">
    <property type="term" value="F:metalloendopeptidase activity"/>
    <property type="evidence" value="ECO:0007669"/>
    <property type="project" value="TreeGrafter"/>
</dbReference>
<feature type="domain" description="M23ase beta-sheet core" evidence="1">
    <location>
        <begin position="83"/>
        <end position="193"/>
    </location>
</feature>
<dbReference type="Proteomes" id="UP001193501">
    <property type="component" value="Unassembled WGS sequence"/>
</dbReference>
<dbReference type="InterPro" id="IPR011055">
    <property type="entry name" value="Dup_hybrid_motif"/>
</dbReference>
<reference evidence="2" key="1">
    <citation type="submission" date="2020-01" db="EMBL/GenBank/DDBJ databases">
        <authorList>
            <person name="Chen W.-M."/>
        </authorList>
    </citation>
    <scope>NUCLEOTIDE SEQUENCE</scope>
    <source>
        <strain evidence="2">CYK-10</strain>
    </source>
</reference>
<evidence type="ECO:0000313" key="3">
    <source>
        <dbReference type="Proteomes" id="UP001193501"/>
    </source>
</evidence>
<dbReference type="EMBL" id="JAABNR010000010">
    <property type="protein sequence ID" value="NBZ88305.1"/>
    <property type="molecule type" value="Genomic_DNA"/>
</dbReference>
<protein>
    <submittedName>
        <fullName evidence="2">Peptidoglycan DD-metalloendopeptidase family protein</fullName>
    </submittedName>
</protein>
<dbReference type="InterPro" id="IPR050570">
    <property type="entry name" value="Cell_wall_metabolism_enzyme"/>
</dbReference>
<gene>
    <name evidence="2" type="ORF">GV832_12000</name>
</gene>
<dbReference type="CDD" id="cd12797">
    <property type="entry name" value="M23_peptidase"/>
    <property type="match status" value="1"/>
</dbReference>
<dbReference type="Gene3D" id="2.70.70.10">
    <property type="entry name" value="Glucose Permease (Domain IIA)"/>
    <property type="match status" value="1"/>
</dbReference>
<dbReference type="SUPFAM" id="SSF51261">
    <property type="entry name" value="Duplicated hybrid motif"/>
    <property type="match status" value="1"/>
</dbReference>
<proteinExistence type="predicted"/>
<dbReference type="RefSeq" id="WP_168775121.1">
    <property type="nucleotide sequence ID" value="NZ_JAABNR010000010.1"/>
</dbReference>
<comment type="caution">
    <text evidence="2">The sequence shown here is derived from an EMBL/GenBank/DDBJ whole genome shotgun (WGS) entry which is preliminary data.</text>
</comment>
<dbReference type="Pfam" id="PF01551">
    <property type="entry name" value="Peptidase_M23"/>
    <property type="match status" value="1"/>
</dbReference>
<accession>A0AAE4YEM2</accession>
<sequence length="327" mass="33933">MSRIGALVKAGAFFCAARGPRLRGGAFALVTWGALPGLAQAEALAFPVDCTLGETCFIQHYVDRDPGAGVQDYGCGSLSYDGHDGTDIAIANRAEMARGVTVTAALPGVVKGIRDGVPDAAPFPEGQDCGNGVLIESALGQEQYCHLREGSVLVQKGQVVETGTPLGLIGQSGNADFPHLHLTLRRGGKPIDPFSQAATCGPAEALWADPLPYVPAGLVQAGIADAIPDYEAVKAGALPGPRAHAGALVIWGEVFGARPGDVLTFDLQGPEGAVYQGEAVLEKPQARAFRAQGRKIDAAPGDYRGTVTLTREGVELDRISVEARVTD</sequence>
<evidence type="ECO:0000313" key="2">
    <source>
        <dbReference type="EMBL" id="NBZ88305.1"/>
    </source>
</evidence>
<dbReference type="AlphaFoldDB" id="A0AAE4YEM2"/>
<keyword evidence="3" id="KW-1185">Reference proteome</keyword>
<dbReference type="PANTHER" id="PTHR21666">
    <property type="entry name" value="PEPTIDASE-RELATED"/>
    <property type="match status" value="1"/>
</dbReference>
<evidence type="ECO:0000259" key="1">
    <source>
        <dbReference type="Pfam" id="PF01551"/>
    </source>
</evidence>
<name>A0AAE4YEM2_9RHOB</name>
<dbReference type="PANTHER" id="PTHR21666:SF270">
    <property type="entry name" value="MUREIN HYDROLASE ACTIVATOR ENVC"/>
    <property type="match status" value="1"/>
</dbReference>
<dbReference type="InterPro" id="IPR016047">
    <property type="entry name" value="M23ase_b-sheet_dom"/>
</dbReference>
<organism evidence="2 3">
    <name type="scientific">Stagnihabitans tardus</name>
    <dbReference type="NCBI Taxonomy" id="2699202"/>
    <lineage>
        <taxon>Bacteria</taxon>
        <taxon>Pseudomonadati</taxon>
        <taxon>Pseudomonadota</taxon>
        <taxon>Alphaproteobacteria</taxon>
        <taxon>Rhodobacterales</taxon>
        <taxon>Paracoccaceae</taxon>
        <taxon>Stagnihabitans</taxon>
    </lineage>
</organism>